<accession>A0A8T2CNL9</accession>
<dbReference type="Gene3D" id="2.160.20.10">
    <property type="entry name" value="Single-stranded right-handed beta-helix, Pectin lyase-like"/>
    <property type="match status" value="1"/>
</dbReference>
<sequence>MTWNFIFEPCAMASTRSGRIRSTKTRKEAINATSRSGRFVIYVKQGIYYEYLEIQNTNVMLRGDGKGKTIITGRRSFVGGTTTSARPGANNRQAVALKSMWIDLFSINAVLKAHLCFTPTANFTAMASRIADEYRLQF</sequence>
<evidence type="ECO:0000256" key="2">
    <source>
        <dbReference type="ARBA" id="ARBA00022801"/>
    </source>
</evidence>
<organism evidence="5 6">
    <name type="scientific">Arabidopsis suecica</name>
    <name type="common">Swedish thale-cress</name>
    <name type="synonym">Cardaminopsis suecica</name>
    <dbReference type="NCBI Taxonomy" id="45249"/>
    <lineage>
        <taxon>Eukaryota</taxon>
        <taxon>Viridiplantae</taxon>
        <taxon>Streptophyta</taxon>
        <taxon>Embryophyta</taxon>
        <taxon>Tracheophyta</taxon>
        <taxon>Spermatophyta</taxon>
        <taxon>Magnoliopsida</taxon>
        <taxon>eudicotyledons</taxon>
        <taxon>Gunneridae</taxon>
        <taxon>Pentapetalae</taxon>
        <taxon>rosids</taxon>
        <taxon>malvids</taxon>
        <taxon>Brassicales</taxon>
        <taxon>Brassicaceae</taxon>
        <taxon>Camelineae</taxon>
        <taxon>Arabidopsis</taxon>
    </lineage>
</organism>
<dbReference type="GO" id="GO:0030599">
    <property type="term" value="F:pectinesterase activity"/>
    <property type="evidence" value="ECO:0007669"/>
    <property type="project" value="InterPro"/>
</dbReference>
<dbReference type="Pfam" id="PF01095">
    <property type="entry name" value="Pectinesterase"/>
    <property type="match status" value="1"/>
</dbReference>
<gene>
    <name evidence="5" type="ORF">ISN44_As06g039340</name>
</gene>
<feature type="domain" description="Pectinesterase catalytic" evidence="4">
    <location>
        <begin position="23"/>
        <end position="84"/>
    </location>
</feature>
<keyword evidence="2" id="KW-0378">Hydrolase</keyword>
<protein>
    <submittedName>
        <fullName evidence="5">Pectinesterase catalytic</fullName>
    </submittedName>
</protein>
<evidence type="ECO:0000313" key="6">
    <source>
        <dbReference type="Proteomes" id="UP000694251"/>
    </source>
</evidence>
<dbReference type="EMBL" id="JAEFBJ010000006">
    <property type="protein sequence ID" value="KAG7599760.1"/>
    <property type="molecule type" value="Genomic_DNA"/>
</dbReference>
<keyword evidence="6" id="KW-1185">Reference proteome</keyword>
<evidence type="ECO:0000313" key="5">
    <source>
        <dbReference type="EMBL" id="KAG7599760.1"/>
    </source>
</evidence>
<dbReference type="GO" id="GO:0042545">
    <property type="term" value="P:cell wall modification"/>
    <property type="evidence" value="ECO:0007669"/>
    <property type="project" value="InterPro"/>
</dbReference>
<comment type="caution">
    <text evidence="5">The sequence shown here is derived from an EMBL/GenBank/DDBJ whole genome shotgun (WGS) entry which is preliminary data.</text>
</comment>
<keyword evidence="3" id="KW-0063">Aspartyl esterase</keyword>
<proteinExistence type="predicted"/>
<dbReference type="OrthoDB" id="1936831at2759"/>
<dbReference type="InterPro" id="IPR011050">
    <property type="entry name" value="Pectin_lyase_fold/virulence"/>
</dbReference>
<dbReference type="SUPFAM" id="SSF51126">
    <property type="entry name" value="Pectin lyase-like"/>
    <property type="match status" value="1"/>
</dbReference>
<evidence type="ECO:0000256" key="3">
    <source>
        <dbReference type="ARBA" id="ARBA00023085"/>
    </source>
</evidence>
<dbReference type="InterPro" id="IPR012334">
    <property type="entry name" value="Pectin_lyas_fold"/>
</dbReference>
<dbReference type="AlphaFoldDB" id="A0A8T2CNL9"/>
<name>A0A8T2CNL9_ARASU</name>
<dbReference type="InterPro" id="IPR000070">
    <property type="entry name" value="Pectinesterase_cat"/>
</dbReference>
<dbReference type="PANTHER" id="PTHR31707">
    <property type="entry name" value="PECTINESTERASE"/>
    <property type="match status" value="1"/>
</dbReference>
<dbReference type="Proteomes" id="UP000694251">
    <property type="component" value="Chromosome 6"/>
</dbReference>
<evidence type="ECO:0000256" key="1">
    <source>
        <dbReference type="ARBA" id="ARBA00005184"/>
    </source>
</evidence>
<evidence type="ECO:0000259" key="4">
    <source>
        <dbReference type="Pfam" id="PF01095"/>
    </source>
</evidence>
<comment type="pathway">
    <text evidence="1">Glycan metabolism; pectin degradation; 2-dehydro-3-deoxy-D-gluconate from pectin: step 1/5.</text>
</comment>
<reference evidence="5 6" key="1">
    <citation type="submission" date="2020-12" db="EMBL/GenBank/DDBJ databases">
        <title>Concerted genomic and epigenomic changes stabilize Arabidopsis allopolyploids.</title>
        <authorList>
            <person name="Chen Z."/>
        </authorList>
    </citation>
    <scope>NUCLEOTIDE SEQUENCE [LARGE SCALE GENOMIC DNA]</scope>
    <source>
        <strain evidence="5">As9502</strain>
        <tissue evidence="5">Leaf</tissue>
    </source>
</reference>